<keyword evidence="3" id="KW-0378">Hydrolase</keyword>
<dbReference type="EMBL" id="FOXQ01000006">
    <property type="protein sequence ID" value="SFQ16983.1"/>
    <property type="molecule type" value="Genomic_DNA"/>
</dbReference>
<proteinExistence type="predicted"/>
<evidence type="ECO:0000259" key="2">
    <source>
        <dbReference type="Pfam" id="PF00930"/>
    </source>
</evidence>
<feature type="domain" description="Dipeptidylpeptidase IV N-terminal" evidence="2">
    <location>
        <begin position="144"/>
        <end position="489"/>
    </location>
</feature>
<organism evidence="3 4">
    <name type="scientific">Parafilimonas terrae</name>
    <dbReference type="NCBI Taxonomy" id="1465490"/>
    <lineage>
        <taxon>Bacteria</taxon>
        <taxon>Pseudomonadati</taxon>
        <taxon>Bacteroidota</taxon>
        <taxon>Chitinophagia</taxon>
        <taxon>Chitinophagales</taxon>
        <taxon>Chitinophagaceae</taxon>
        <taxon>Parafilimonas</taxon>
    </lineage>
</organism>
<dbReference type="Pfam" id="PF00326">
    <property type="entry name" value="Peptidase_S9"/>
    <property type="match status" value="1"/>
</dbReference>
<protein>
    <submittedName>
        <fullName evidence="3">Dipeptidyl aminopeptidase/acylaminoacyl peptidase</fullName>
    </submittedName>
</protein>
<gene>
    <name evidence="3" type="ORF">SAMN05444277_10671</name>
</gene>
<dbReference type="InterPro" id="IPR029058">
    <property type="entry name" value="AB_hydrolase_fold"/>
</dbReference>
<dbReference type="Gene3D" id="2.140.10.30">
    <property type="entry name" value="Dipeptidylpeptidase IV, N-terminal domain"/>
    <property type="match status" value="1"/>
</dbReference>
<dbReference type="GO" id="GO:0008236">
    <property type="term" value="F:serine-type peptidase activity"/>
    <property type="evidence" value="ECO:0007669"/>
    <property type="project" value="InterPro"/>
</dbReference>
<accession>A0A1I5WB55</accession>
<dbReference type="SUPFAM" id="SSF53474">
    <property type="entry name" value="alpha/beta-Hydrolases"/>
    <property type="match status" value="1"/>
</dbReference>
<evidence type="ECO:0000313" key="4">
    <source>
        <dbReference type="Proteomes" id="UP000199031"/>
    </source>
</evidence>
<sequence>MLFATAKLFIHINFTEMSKRFTLQILFSGCILCIACGVEAQQALAQYQPTHDEIVQRYKASEKRDSAAKNTIFKTTVRAHWIKNNTAFWYANILKDSTIEYVYADAATGKKSPLFNTTKLAGVLSKATDSSMNAERLWFKALTFNDDASQVAFDYHGTYYQYNIKTNRLIKIDSLPQYKAMDQHRFKGKHWFWTNYHTDSLSPNKQYIAYVKNNNVFIRPANDSTAAIQYTNDGSEEHPYGSLAWSPDSKYVIGYHISPVKDSSIYYVLSSVPNTTRGQLKSYSYKQPGDPFTTYEMFIFPVQQNVAVKVNTPILDFYEAPLLYWQKNNEHFYYERIDRGHQRYRLIEVDVSNGNTRNIIDDKTNTFIYDDRIYSYYLSSTNEFIYTSEKDGWQHIYLMDALTGTQKNEITKGEYVVKNIDSIDEVKRQVWFSAMGVHAGEDVYNTHYFRIDFDGNNLIDLTPAAANHTVSFSPDTKYYLDTYSTLNTAPVTELHLTATTKKIAVIEQADISVYLDIVKHLPIRFIAKGRDGITDIYGDVFLPTEFDSAQRYPIIENIYAGPQDSYVPVSFMPYRSEMQSLADLGFIVVQVDGMGTANRSKAFHDVCWHNLADAGFPDRILWMKALAAKYPFADTTRVGLYGTSAGGQNALGGLLFHPEWYKAAVASCGCHDNRVDKQWWNEQWMGYPVGPWYAQQSNVTNAHKLQGALLLMVGEADSNVPPESTYRVADALIKANKTFEFLPLPGMDHTSGGDYGSMRRKDFFVQHLLNVQPPDRNSEEPADIASDN</sequence>
<keyword evidence="4" id="KW-1185">Reference proteome</keyword>
<dbReference type="STRING" id="1465490.SAMN05444277_10671"/>
<dbReference type="GO" id="GO:0004177">
    <property type="term" value="F:aminopeptidase activity"/>
    <property type="evidence" value="ECO:0007669"/>
    <property type="project" value="UniProtKB-KW"/>
</dbReference>
<dbReference type="Proteomes" id="UP000199031">
    <property type="component" value="Unassembled WGS sequence"/>
</dbReference>
<dbReference type="InterPro" id="IPR001375">
    <property type="entry name" value="Peptidase_S9_cat"/>
</dbReference>
<reference evidence="3 4" key="1">
    <citation type="submission" date="2016-10" db="EMBL/GenBank/DDBJ databases">
        <authorList>
            <person name="de Groot N.N."/>
        </authorList>
    </citation>
    <scope>NUCLEOTIDE SEQUENCE [LARGE SCALE GENOMIC DNA]</scope>
    <source>
        <strain evidence="3 4">DSM 28286</strain>
    </source>
</reference>
<dbReference type="Gene3D" id="3.40.50.1820">
    <property type="entry name" value="alpha/beta hydrolase"/>
    <property type="match status" value="1"/>
</dbReference>
<dbReference type="AlphaFoldDB" id="A0A1I5WB55"/>
<dbReference type="InterPro" id="IPR002469">
    <property type="entry name" value="Peptidase_S9B_N"/>
</dbReference>
<evidence type="ECO:0000259" key="1">
    <source>
        <dbReference type="Pfam" id="PF00326"/>
    </source>
</evidence>
<name>A0A1I5WB55_9BACT</name>
<keyword evidence="3" id="KW-0031">Aminopeptidase</keyword>
<feature type="domain" description="Peptidase S9 prolyl oligopeptidase catalytic" evidence="1">
    <location>
        <begin position="574"/>
        <end position="755"/>
    </location>
</feature>
<dbReference type="PANTHER" id="PTHR11731">
    <property type="entry name" value="PROTEASE FAMILY S9B,C DIPEPTIDYL-PEPTIDASE IV-RELATED"/>
    <property type="match status" value="1"/>
</dbReference>
<evidence type="ECO:0000313" key="3">
    <source>
        <dbReference type="EMBL" id="SFQ16983.1"/>
    </source>
</evidence>
<dbReference type="PANTHER" id="PTHR11731:SF118">
    <property type="entry name" value="BLR1971 PROTEIN"/>
    <property type="match status" value="1"/>
</dbReference>
<dbReference type="GO" id="GO:0006508">
    <property type="term" value="P:proteolysis"/>
    <property type="evidence" value="ECO:0007669"/>
    <property type="project" value="InterPro"/>
</dbReference>
<dbReference type="SUPFAM" id="SSF82171">
    <property type="entry name" value="DPP6 N-terminal domain-like"/>
    <property type="match status" value="1"/>
</dbReference>
<dbReference type="Pfam" id="PF00930">
    <property type="entry name" value="DPPIV_N"/>
    <property type="match status" value="1"/>
</dbReference>
<dbReference type="InterPro" id="IPR050278">
    <property type="entry name" value="Serine_Prot_S9B/DPPIV"/>
</dbReference>
<keyword evidence="3" id="KW-0645">Protease</keyword>